<dbReference type="HOGENOM" id="CLU_2637777_0_0_1"/>
<sequence length="77" mass="8883">MSFAIPELKKVKRAQEWVELMGIALPDSRFRYTVTKPWLTDASEISTRKVFIKSAPQLRFHSFSSPLSSTFLLYSQS</sequence>
<accession>G2XTZ2</accession>
<dbReference type="Proteomes" id="UP000008177">
    <property type="component" value="Unplaced contigs"/>
</dbReference>
<reference evidence="2" key="1">
    <citation type="journal article" date="2011" name="PLoS Genet.">
        <title>Genomic analysis of the necrotrophic fungal pathogens Sclerotinia sclerotiorum and Botrytis cinerea.</title>
        <authorList>
            <person name="Amselem J."/>
            <person name="Cuomo C.A."/>
            <person name="van Kan J.A."/>
            <person name="Viaud M."/>
            <person name="Benito E.P."/>
            <person name="Couloux A."/>
            <person name="Coutinho P.M."/>
            <person name="de Vries R.P."/>
            <person name="Dyer P.S."/>
            <person name="Fillinger S."/>
            <person name="Fournier E."/>
            <person name="Gout L."/>
            <person name="Hahn M."/>
            <person name="Kohn L."/>
            <person name="Lapalu N."/>
            <person name="Plummer K.M."/>
            <person name="Pradier J.M."/>
            <person name="Quevillon E."/>
            <person name="Sharon A."/>
            <person name="Simon A."/>
            <person name="ten Have A."/>
            <person name="Tudzynski B."/>
            <person name="Tudzynski P."/>
            <person name="Wincker P."/>
            <person name="Andrew M."/>
            <person name="Anthouard V."/>
            <person name="Beever R.E."/>
            <person name="Beffa R."/>
            <person name="Benoit I."/>
            <person name="Bouzid O."/>
            <person name="Brault B."/>
            <person name="Chen Z."/>
            <person name="Choquer M."/>
            <person name="Collemare J."/>
            <person name="Cotton P."/>
            <person name="Danchin E.G."/>
            <person name="Da Silva C."/>
            <person name="Gautier A."/>
            <person name="Giraud C."/>
            <person name="Giraud T."/>
            <person name="Gonzalez C."/>
            <person name="Grossetete S."/>
            <person name="Guldener U."/>
            <person name="Henrissat B."/>
            <person name="Howlett B.J."/>
            <person name="Kodira C."/>
            <person name="Kretschmer M."/>
            <person name="Lappartient A."/>
            <person name="Leroch M."/>
            <person name="Levis C."/>
            <person name="Mauceli E."/>
            <person name="Neuveglise C."/>
            <person name="Oeser B."/>
            <person name="Pearson M."/>
            <person name="Poulain J."/>
            <person name="Poussereau N."/>
            <person name="Quesneville H."/>
            <person name="Rascle C."/>
            <person name="Schumacher J."/>
            <person name="Segurens B."/>
            <person name="Sexton A."/>
            <person name="Silva E."/>
            <person name="Sirven C."/>
            <person name="Soanes D.M."/>
            <person name="Talbot N.J."/>
            <person name="Templeton M."/>
            <person name="Yandava C."/>
            <person name="Yarden O."/>
            <person name="Zeng Q."/>
            <person name="Rollins J.A."/>
            <person name="Lebrun M.H."/>
            <person name="Dickman M."/>
        </authorList>
    </citation>
    <scope>NUCLEOTIDE SEQUENCE [LARGE SCALE GENOMIC DNA]</scope>
    <source>
        <strain evidence="2">T4</strain>
    </source>
</reference>
<proteinExistence type="predicted"/>
<gene>
    <name evidence="1" type="ORF">BofuT4_uP061720.1</name>
</gene>
<evidence type="ECO:0000313" key="1">
    <source>
        <dbReference type="EMBL" id="CCD43962.1"/>
    </source>
</evidence>
<organism evidence="1 2">
    <name type="scientific">Botryotinia fuckeliana (strain T4)</name>
    <name type="common">Noble rot fungus</name>
    <name type="synonym">Botrytis cinerea</name>
    <dbReference type="NCBI Taxonomy" id="999810"/>
    <lineage>
        <taxon>Eukaryota</taxon>
        <taxon>Fungi</taxon>
        <taxon>Dikarya</taxon>
        <taxon>Ascomycota</taxon>
        <taxon>Pezizomycotina</taxon>
        <taxon>Leotiomycetes</taxon>
        <taxon>Helotiales</taxon>
        <taxon>Sclerotiniaceae</taxon>
        <taxon>Botrytis</taxon>
    </lineage>
</organism>
<dbReference type="EMBL" id="FQ790267">
    <property type="protein sequence ID" value="CCD43962.1"/>
    <property type="molecule type" value="Genomic_DNA"/>
</dbReference>
<name>G2XTZ2_BOTF4</name>
<evidence type="ECO:0000313" key="2">
    <source>
        <dbReference type="Proteomes" id="UP000008177"/>
    </source>
</evidence>
<dbReference type="InParanoid" id="G2XTZ2"/>
<protein>
    <submittedName>
        <fullName evidence="1">Uncharacterized protein</fullName>
    </submittedName>
</protein>
<dbReference type="AlphaFoldDB" id="G2XTZ2"/>